<dbReference type="Gene3D" id="3.30.160.60">
    <property type="entry name" value="Classic Zinc Finger"/>
    <property type="match status" value="1"/>
</dbReference>
<dbReference type="Pfam" id="PF21884">
    <property type="entry name" value="ZUO1-like_ZHD"/>
    <property type="match status" value="1"/>
</dbReference>
<dbReference type="PROSITE" id="PS00028">
    <property type="entry name" value="ZINC_FINGER_C2H2_1"/>
    <property type="match status" value="2"/>
</dbReference>
<dbReference type="InterPro" id="IPR018253">
    <property type="entry name" value="DnaJ_domain_CS"/>
</dbReference>
<dbReference type="InterPro" id="IPR036236">
    <property type="entry name" value="Znf_C2H2_sf"/>
</dbReference>
<proteinExistence type="predicted"/>
<dbReference type="SMART" id="SM00271">
    <property type="entry name" value="DnaJ"/>
    <property type="match status" value="1"/>
</dbReference>
<keyword evidence="2 4" id="KW-0863">Zinc-finger</keyword>
<feature type="compositionally biased region" description="Acidic residues" evidence="5">
    <location>
        <begin position="381"/>
        <end position="396"/>
    </location>
</feature>
<dbReference type="PANTHER" id="PTHR44029:SF1">
    <property type="entry name" value="DNAJ HOMOLOG SUBFAMILY C MEMBER 21"/>
    <property type="match status" value="1"/>
</dbReference>
<keyword evidence="1" id="KW-0479">Metal-binding</keyword>
<evidence type="ECO:0008006" key="10">
    <source>
        <dbReference type="Google" id="ProtNLM"/>
    </source>
</evidence>
<evidence type="ECO:0000256" key="1">
    <source>
        <dbReference type="ARBA" id="ARBA00022723"/>
    </source>
</evidence>
<keyword evidence="3" id="KW-0862">Zinc</keyword>
<evidence type="ECO:0000259" key="7">
    <source>
        <dbReference type="PROSITE" id="PS50157"/>
    </source>
</evidence>
<gene>
    <name evidence="8" type="ORF">BASA50_002480</name>
</gene>
<dbReference type="SMART" id="SM00355">
    <property type="entry name" value="ZnF_C2H2"/>
    <property type="match status" value="2"/>
</dbReference>
<comment type="caution">
    <text evidence="8">The sequence shown here is derived from an EMBL/GenBank/DDBJ whole genome shotgun (WGS) entry which is preliminary data.</text>
</comment>
<dbReference type="Pfam" id="PF12171">
    <property type="entry name" value="zf-C2H2_jaz"/>
    <property type="match status" value="1"/>
</dbReference>
<dbReference type="InterPro" id="IPR003604">
    <property type="entry name" value="Matrin/U1-like-C_Znf_C2H2"/>
</dbReference>
<evidence type="ECO:0000256" key="4">
    <source>
        <dbReference type="PROSITE-ProRule" id="PRU00042"/>
    </source>
</evidence>
<dbReference type="InterPro" id="IPR036869">
    <property type="entry name" value="J_dom_sf"/>
</dbReference>
<accession>A0ABQ8FL65</accession>
<keyword evidence="9" id="KW-1185">Reference proteome</keyword>
<dbReference type="PROSITE" id="PS00636">
    <property type="entry name" value="DNAJ_1"/>
    <property type="match status" value="1"/>
</dbReference>
<dbReference type="InterPro" id="IPR013087">
    <property type="entry name" value="Znf_C2H2_type"/>
</dbReference>
<dbReference type="InterPro" id="IPR054076">
    <property type="entry name" value="ZUO1-like_ZHD"/>
</dbReference>
<dbReference type="SUPFAM" id="SSF57667">
    <property type="entry name" value="beta-beta-alpha zinc fingers"/>
    <property type="match status" value="1"/>
</dbReference>
<feature type="compositionally biased region" description="Basic residues" evidence="5">
    <location>
        <begin position="585"/>
        <end position="594"/>
    </location>
</feature>
<feature type="domain" description="J" evidence="6">
    <location>
        <begin position="3"/>
        <end position="69"/>
    </location>
</feature>
<dbReference type="PANTHER" id="PTHR44029">
    <property type="entry name" value="DNAJ HOMOLOG SUBFAMILY C MEMBER 21"/>
    <property type="match status" value="1"/>
</dbReference>
<dbReference type="Proteomes" id="UP001648503">
    <property type="component" value="Unassembled WGS sequence"/>
</dbReference>
<feature type="domain" description="C2H2-type" evidence="7">
    <location>
        <begin position="311"/>
        <end position="335"/>
    </location>
</feature>
<dbReference type="InterPro" id="IPR001623">
    <property type="entry name" value="DnaJ_domain"/>
</dbReference>
<dbReference type="InterPro" id="IPR051964">
    <property type="entry name" value="Chaperone_stress_response"/>
</dbReference>
<feature type="region of interest" description="Disordered" evidence="5">
    <location>
        <begin position="570"/>
        <end position="594"/>
    </location>
</feature>
<dbReference type="SUPFAM" id="SSF46565">
    <property type="entry name" value="Chaperone J-domain"/>
    <property type="match status" value="1"/>
</dbReference>
<name>A0ABQ8FL65_9FUNG</name>
<sequence length="594" mass="66851">MLCHYVVLDVERTATPDELKKAYRRKALELHPDKNPDRKDEATQLFTQVQSAYEVLSDPHERTWYDSHREAILRNASNSNKDNTPGLNLDVTSTDDLMAYFSSACYTSIDDPSPQGFYAVYNELFVQLAREESEALQSDPDALIDHIYDHDGVSHTETGLFGDINSSYMPLLHSFYIRFANFSSVKSFRWVDIYKITDIPDRRVRRLAEKHNKGLRTAARKEFSDAVRRIAAYLRKRDPRVKIYLDEVENARLCAEAKRKDRQKSARIDYRRKMAESYQEAEWSRRDDPVVAHHDTADEVDCEEDQYLDEFVCVACNKSFRSAKQLENHEKSRKHIDAIAKLRAELIADGFDIDSDEESELELLDDSDIVPLDDSDIVLLDDGDSVPLDDDDDTSDDISGSVSPVEDTQPTDLPSVKTELSHSGDTVIVELDASIGRLNIDSETRDTEVPILSAVSLQQRPDNSDDDTKDIWNTKKGGKGGKGKKKAGAPTKRSVPSHPKPTALKPEPSRHVEPPNAPAVPVSESVSLDEDHSIDTSGVSRSSRWVCHVCAKVFSTRNKMFDHIKTSGHALATPSLSSDGDASANRKKSRRQRG</sequence>
<dbReference type="SMART" id="SM00451">
    <property type="entry name" value="ZnF_U1"/>
    <property type="match status" value="2"/>
</dbReference>
<dbReference type="PROSITE" id="PS50157">
    <property type="entry name" value="ZINC_FINGER_C2H2_2"/>
    <property type="match status" value="2"/>
</dbReference>
<evidence type="ECO:0000313" key="9">
    <source>
        <dbReference type="Proteomes" id="UP001648503"/>
    </source>
</evidence>
<dbReference type="Pfam" id="PF00226">
    <property type="entry name" value="DnaJ"/>
    <property type="match status" value="1"/>
</dbReference>
<feature type="domain" description="C2H2-type" evidence="7">
    <location>
        <begin position="545"/>
        <end position="574"/>
    </location>
</feature>
<dbReference type="PRINTS" id="PR00625">
    <property type="entry name" value="JDOMAIN"/>
</dbReference>
<dbReference type="Gene3D" id="1.10.287.110">
    <property type="entry name" value="DnaJ domain"/>
    <property type="match status" value="1"/>
</dbReference>
<evidence type="ECO:0000259" key="6">
    <source>
        <dbReference type="PROSITE" id="PS50076"/>
    </source>
</evidence>
<organism evidence="8 9">
    <name type="scientific">Batrachochytrium salamandrivorans</name>
    <dbReference type="NCBI Taxonomy" id="1357716"/>
    <lineage>
        <taxon>Eukaryota</taxon>
        <taxon>Fungi</taxon>
        <taxon>Fungi incertae sedis</taxon>
        <taxon>Chytridiomycota</taxon>
        <taxon>Chytridiomycota incertae sedis</taxon>
        <taxon>Chytridiomycetes</taxon>
        <taxon>Rhizophydiales</taxon>
        <taxon>Rhizophydiales incertae sedis</taxon>
        <taxon>Batrachochytrium</taxon>
    </lineage>
</organism>
<dbReference type="PROSITE" id="PS50076">
    <property type="entry name" value="DNAJ_2"/>
    <property type="match status" value="1"/>
</dbReference>
<evidence type="ECO:0000256" key="3">
    <source>
        <dbReference type="ARBA" id="ARBA00022833"/>
    </source>
</evidence>
<dbReference type="EMBL" id="JAFCIX010000044">
    <property type="protein sequence ID" value="KAH6600212.1"/>
    <property type="molecule type" value="Genomic_DNA"/>
</dbReference>
<evidence type="ECO:0000256" key="2">
    <source>
        <dbReference type="ARBA" id="ARBA00022771"/>
    </source>
</evidence>
<evidence type="ECO:0000256" key="5">
    <source>
        <dbReference type="SAM" id="MobiDB-lite"/>
    </source>
</evidence>
<feature type="region of interest" description="Disordered" evidence="5">
    <location>
        <begin position="381"/>
        <end position="420"/>
    </location>
</feature>
<reference evidence="8 9" key="1">
    <citation type="submission" date="2021-02" db="EMBL/GenBank/DDBJ databases">
        <title>Variation within the Batrachochytrium salamandrivorans European outbreak.</title>
        <authorList>
            <person name="Kelly M."/>
            <person name="Pasmans F."/>
            <person name="Shea T.P."/>
            <person name="Munoz J.F."/>
            <person name="Carranza S."/>
            <person name="Cuomo C.A."/>
            <person name="Martel A."/>
        </authorList>
    </citation>
    <scope>NUCLEOTIDE SEQUENCE [LARGE SCALE GENOMIC DNA]</scope>
    <source>
        <strain evidence="8 9">AMFP18/2</strain>
    </source>
</reference>
<dbReference type="CDD" id="cd06257">
    <property type="entry name" value="DnaJ"/>
    <property type="match status" value="1"/>
</dbReference>
<protein>
    <recommendedName>
        <fullName evidence="10">J domain-containing protein</fullName>
    </recommendedName>
</protein>
<dbReference type="InterPro" id="IPR022755">
    <property type="entry name" value="Znf_C2H2_jaz"/>
</dbReference>
<feature type="compositionally biased region" description="Basic residues" evidence="5">
    <location>
        <begin position="476"/>
        <end position="487"/>
    </location>
</feature>
<feature type="region of interest" description="Disordered" evidence="5">
    <location>
        <begin position="453"/>
        <end position="539"/>
    </location>
</feature>
<evidence type="ECO:0000313" key="8">
    <source>
        <dbReference type="EMBL" id="KAH6600212.1"/>
    </source>
</evidence>